<feature type="region of interest" description="Disordered" evidence="2">
    <location>
        <begin position="402"/>
        <end position="478"/>
    </location>
</feature>
<organism evidence="4 5">
    <name type="scientific">Arachis hypogaea</name>
    <name type="common">Peanut</name>
    <dbReference type="NCBI Taxonomy" id="3818"/>
    <lineage>
        <taxon>Eukaryota</taxon>
        <taxon>Viridiplantae</taxon>
        <taxon>Streptophyta</taxon>
        <taxon>Embryophyta</taxon>
        <taxon>Tracheophyta</taxon>
        <taxon>Spermatophyta</taxon>
        <taxon>Magnoliopsida</taxon>
        <taxon>eudicotyledons</taxon>
        <taxon>Gunneridae</taxon>
        <taxon>Pentapetalae</taxon>
        <taxon>rosids</taxon>
        <taxon>fabids</taxon>
        <taxon>Fabales</taxon>
        <taxon>Fabaceae</taxon>
        <taxon>Papilionoideae</taxon>
        <taxon>50 kb inversion clade</taxon>
        <taxon>dalbergioids sensu lato</taxon>
        <taxon>Dalbergieae</taxon>
        <taxon>Pterocarpus clade</taxon>
        <taxon>Arachis</taxon>
    </lineage>
</organism>
<accession>A0A444WYS8</accession>
<dbReference type="PANTHER" id="PTHR31286:SF178">
    <property type="entry name" value="DUF4283 DOMAIN-CONTAINING PROTEIN"/>
    <property type="match status" value="1"/>
</dbReference>
<dbReference type="InterPro" id="IPR025558">
    <property type="entry name" value="DUF4283"/>
</dbReference>
<dbReference type="InterPro" id="IPR040256">
    <property type="entry name" value="At4g02000-like"/>
</dbReference>
<dbReference type="InterPro" id="IPR036875">
    <property type="entry name" value="Znf_CCHC_sf"/>
</dbReference>
<evidence type="ECO:0000313" key="5">
    <source>
        <dbReference type="Proteomes" id="UP000289738"/>
    </source>
</evidence>
<keyword evidence="1" id="KW-0863">Zinc-finger</keyword>
<protein>
    <recommendedName>
        <fullName evidence="3">CCHC-type domain-containing protein</fullName>
    </recommendedName>
</protein>
<keyword evidence="1" id="KW-0862">Zinc</keyword>
<dbReference type="STRING" id="3818.A0A444WYS8"/>
<dbReference type="SUPFAM" id="SSF57756">
    <property type="entry name" value="Retrovirus zinc finger-like domains"/>
    <property type="match status" value="1"/>
</dbReference>
<keyword evidence="5" id="KW-1185">Reference proteome</keyword>
<dbReference type="Proteomes" id="UP000289738">
    <property type="component" value="Chromosome B10"/>
</dbReference>
<feature type="domain" description="CCHC-type" evidence="3">
    <location>
        <begin position="356"/>
        <end position="371"/>
    </location>
</feature>
<gene>
    <name evidence="4" type="ORF">Ahy_B10g101200</name>
</gene>
<dbReference type="PANTHER" id="PTHR31286">
    <property type="entry name" value="GLYCINE-RICH CELL WALL STRUCTURAL PROTEIN 1.8-LIKE"/>
    <property type="match status" value="1"/>
</dbReference>
<dbReference type="EMBL" id="SDMP01000020">
    <property type="protein sequence ID" value="RYQ82618.1"/>
    <property type="molecule type" value="Genomic_DNA"/>
</dbReference>
<sequence>MGAPFLPKAISLSASPQAPTLLASFLIPPLPQLFFLLRALLAMPLLRALLSSLRCCSMLFLAIMDSTNMDVVMAQEQQEEISVEETANFVPDESASSENRNKSLLKSIYWQYFSRYKEEKEWKAKCNHFCYLFTPMLSQLPHSSPSPHQSLTNMTIPNMGTEPIEGTTITLNNQTSPGFQDDCVNLIRKIITNKEINYKTIKNSLMGMWGNLKNVAISEVGRNKVLVSFKDKRTGNRIIKNGPWNVKRHLMNLQRWLYGEAILDVSHDFLEFWIQVHGLPIEKLNAETAKSIGNMIGIVGEVENPIKEGTLQRNFLRIRVAINITQPLQTGFWLNRGDKPKTWISFRYERLLDSYCFKCGVIGHEKKNCDKPVAMACWDTTKPKYEARLAVDRARPLYTTREEEEDWKKHLRENDEARGSQLRGGKEGNSQSSENNYNIQRIKTTIGMETQSGESKEQQTEEKGCDKMVDLREVSRLP</sequence>
<evidence type="ECO:0000256" key="2">
    <source>
        <dbReference type="SAM" id="MobiDB-lite"/>
    </source>
</evidence>
<comment type="caution">
    <text evidence="4">The sequence shown here is derived from an EMBL/GenBank/DDBJ whole genome shotgun (WGS) entry which is preliminary data.</text>
</comment>
<evidence type="ECO:0000313" key="4">
    <source>
        <dbReference type="EMBL" id="RYQ82618.1"/>
    </source>
</evidence>
<dbReference type="GO" id="GO:0008270">
    <property type="term" value="F:zinc ion binding"/>
    <property type="evidence" value="ECO:0007669"/>
    <property type="project" value="UniProtKB-KW"/>
</dbReference>
<feature type="compositionally biased region" description="Polar residues" evidence="2">
    <location>
        <begin position="428"/>
        <end position="453"/>
    </location>
</feature>
<feature type="compositionally biased region" description="Basic and acidic residues" evidence="2">
    <location>
        <begin position="454"/>
        <end position="478"/>
    </location>
</feature>
<evidence type="ECO:0000256" key="1">
    <source>
        <dbReference type="PROSITE-ProRule" id="PRU00047"/>
    </source>
</evidence>
<name>A0A444WYS8_ARAHY</name>
<evidence type="ECO:0000259" key="3">
    <source>
        <dbReference type="PROSITE" id="PS50158"/>
    </source>
</evidence>
<dbReference type="AlphaFoldDB" id="A0A444WYS8"/>
<reference evidence="4 5" key="1">
    <citation type="submission" date="2019-01" db="EMBL/GenBank/DDBJ databases">
        <title>Sequencing of cultivated peanut Arachis hypogaea provides insights into genome evolution and oil improvement.</title>
        <authorList>
            <person name="Chen X."/>
        </authorList>
    </citation>
    <scope>NUCLEOTIDE SEQUENCE [LARGE SCALE GENOMIC DNA]</scope>
    <source>
        <strain evidence="5">cv. Fuhuasheng</strain>
        <tissue evidence="4">Leaves</tissue>
    </source>
</reference>
<feature type="compositionally biased region" description="Basic and acidic residues" evidence="2">
    <location>
        <begin position="406"/>
        <end position="418"/>
    </location>
</feature>
<dbReference type="GO" id="GO:0003676">
    <property type="term" value="F:nucleic acid binding"/>
    <property type="evidence" value="ECO:0007669"/>
    <property type="project" value="InterPro"/>
</dbReference>
<dbReference type="Pfam" id="PF14111">
    <property type="entry name" value="DUF4283"/>
    <property type="match status" value="1"/>
</dbReference>
<dbReference type="InterPro" id="IPR001878">
    <property type="entry name" value="Znf_CCHC"/>
</dbReference>
<keyword evidence="1" id="KW-0479">Metal-binding</keyword>
<dbReference type="InterPro" id="IPR025836">
    <property type="entry name" value="Zn_knuckle_CX2CX4HX4C"/>
</dbReference>
<proteinExistence type="predicted"/>
<dbReference type="PROSITE" id="PS50158">
    <property type="entry name" value="ZF_CCHC"/>
    <property type="match status" value="1"/>
</dbReference>
<dbReference type="Pfam" id="PF14392">
    <property type="entry name" value="zf-CCHC_4"/>
    <property type="match status" value="1"/>
</dbReference>